<dbReference type="EMBL" id="CAADGD010000126">
    <property type="protein sequence ID" value="VFK72624.1"/>
    <property type="molecule type" value="Genomic_DNA"/>
</dbReference>
<name>A0A451AMM3_9GAMM</name>
<evidence type="ECO:0000313" key="1">
    <source>
        <dbReference type="EMBL" id="VFK67291.1"/>
    </source>
</evidence>
<accession>A0A451AMM3</accession>
<reference evidence="1" key="1">
    <citation type="submission" date="2019-02" db="EMBL/GenBank/DDBJ databases">
        <authorList>
            <person name="Gruber-Vodicka R. H."/>
            <person name="Seah K. B. B."/>
        </authorList>
    </citation>
    <scope>NUCLEOTIDE SEQUENCE</scope>
    <source>
        <strain evidence="2">BECK_BY19</strain>
        <strain evidence="1">BECK_BY8</strain>
    </source>
</reference>
<organism evidence="1">
    <name type="scientific">Candidatus Kentrum sp. UNK</name>
    <dbReference type="NCBI Taxonomy" id="2126344"/>
    <lineage>
        <taxon>Bacteria</taxon>
        <taxon>Pseudomonadati</taxon>
        <taxon>Pseudomonadota</taxon>
        <taxon>Gammaproteobacteria</taxon>
        <taxon>Candidatus Kentrum</taxon>
    </lineage>
</organism>
<sequence>MSLPKTLNSMSGCPDVMLESPGRYRTPLKSHRAIGRGQGYSGSRCVGIGDCIIVHDLRWTELVCETVGMHDSVILELTTHPYD</sequence>
<dbReference type="EMBL" id="CAADFZ010000134">
    <property type="protein sequence ID" value="VFK67291.1"/>
    <property type="molecule type" value="Genomic_DNA"/>
</dbReference>
<proteinExistence type="predicted"/>
<evidence type="ECO:0000313" key="2">
    <source>
        <dbReference type="EMBL" id="VFK72624.1"/>
    </source>
</evidence>
<dbReference type="AlphaFoldDB" id="A0A451AMM3"/>
<protein>
    <submittedName>
        <fullName evidence="1">Uncharacterized protein</fullName>
    </submittedName>
</protein>
<gene>
    <name evidence="1" type="ORF">BECKUNK1418G_GA0071005_11347</name>
    <name evidence="2" type="ORF">BECKUNK1418H_GA0071006_11267</name>
</gene>